<protein>
    <submittedName>
        <fullName evidence="1">Uncharacterized protein</fullName>
    </submittedName>
</protein>
<evidence type="ECO:0000313" key="2">
    <source>
        <dbReference type="Proteomes" id="UP000283087"/>
    </source>
</evidence>
<keyword evidence="2" id="KW-1185">Reference proteome</keyword>
<organism evidence="1 2">
    <name type="scientific">Amphritea opalescens</name>
    <dbReference type="NCBI Taxonomy" id="2490544"/>
    <lineage>
        <taxon>Bacteria</taxon>
        <taxon>Pseudomonadati</taxon>
        <taxon>Pseudomonadota</taxon>
        <taxon>Gammaproteobacteria</taxon>
        <taxon>Oceanospirillales</taxon>
        <taxon>Oceanospirillaceae</taxon>
        <taxon>Amphritea</taxon>
    </lineage>
</organism>
<dbReference type="RefSeq" id="WP_126158153.1">
    <property type="nucleotide sequence ID" value="NZ_RQXW01000006.1"/>
</dbReference>
<evidence type="ECO:0000313" key="1">
    <source>
        <dbReference type="EMBL" id="RTE66080.1"/>
    </source>
</evidence>
<dbReference type="EMBL" id="RQXW01000006">
    <property type="protein sequence ID" value="RTE66080.1"/>
    <property type="molecule type" value="Genomic_DNA"/>
</dbReference>
<sequence>MVAEVAGESGFVHKLRNEGRLSEVVDKLVAELAEIMAEHNGLPFDVFTEDERDAMYIAERQLYYFITKGTGVATQMDSRLKPEAEAKFKAFRSSSATGYVVGKVRFINLLLNEYKLKR</sequence>
<reference evidence="1 2" key="1">
    <citation type="submission" date="2018-11" db="EMBL/GenBank/DDBJ databases">
        <title>The draft genome sequence of Amphritea opalescens ANRC-JH13T.</title>
        <authorList>
            <person name="Fang Z."/>
            <person name="Zhang Y."/>
            <person name="Han X."/>
        </authorList>
    </citation>
    <scope>NUCLEOTIDE SEQUENCE [LARGE SCALE GENOMIC DNA]</scope>
    <source>
        <strain evidence="1 2">ANRC-JH13</strain>
    </source>
</reference>
<gene>
    <name evidence="1" type="ORF">EH243_08135</name>
</gene>
<name>A0A430KRI5_9GAMM</name>
<dbReference type="Proteomes" id="UP000283087">
    <property type="component" value="Unassembled WGS sequence"/>
</dbReference>
<proteinExistence type="predicted"/>
<comment type="caution">
    <text evidence="1">The sequence shown here is derived from an EMBL/GenBank/DDBJ whole genome shotgun (WGS) entry which is preliminary data.</text>
</comment>
<accession>A0A430KRI5</accession>
<dbReference type="AlphaFoldDB" id="A0A430KRI5"/>